<name>A0AAV7G6P0_DENCH</name>
<evidence type="ECO:0000313" key="5">
    <source>
        <dbReference type="Proteomes" id="UP000775213"/>
    </source>
</evidence>
<dbReference type="InterPro" id="IPR001087">
    <property type="entry name" value="GDSL"/>
</dbReference>
<gene>
    <name evidence="4" type="ORF">IEQ34_018774</name>
</gene>
<dbReference type="SUPFAM" id="SSF52266">
    <property type="entry name" value="SGNH hydrolase"/>
    <property type="match status" value="1"/>
</dbReference>
<sequence length="409" mass="45358">MFHVTPSLDIVARYCSVPRLGTVDVAAPDWPLDLELSPATMRIISTMKAVRMGHIRRAKLAMALLLLASIGLEERRCSCAVVQFIFGDSLSDVGNNNYLTRSLARPALPWYGIDFGNGLPSGRFTNGRTIADIVGDTVGLPRPPAFLDPSLDDETILNKGVNYASGGGGILNQTASFFIQRYSLWKQIELFKGTQDMIRLKIGNEAADKFFKQARYVVAMGSNDYINNFLVPIYPDSWNYNGETFTNYLITTLESQLTVLHSLGVRQMTLFGLGPLGCIPLQRFLDLSGQCQESTNKLALMFNSKSKNLLENLSRTLPNVTFKFGDAYSFFQKIIDHPETYGFTNSSAPCCSTGNIRPAITCTPLSNLCKDRSKYVFWDEYHPTDKTNELIANSFVKALGFGKPIKGTN</sequence>
<protein>
    <recommendedName>
        <fullName evidence="6">GDSL esterase/lipase</fullName>
    </recommendedName>
</protein>
<dbReference type="PANTHER" id="PTHR45648:SF8">
    <property type="entry name" value="ZINC FINGER PROTEIN"/>
    <property type="match status" value="1"/>
</dbReference>
<dbReference type="InterPro" id="IPR051058">
    <property type="entry name" value="GDSL_Est/Lipase"/>
</dbReference>
<dbReference type="CDD" id="cd01837">
    <property type="entry name" value="SGNH_plant_lipase_like"/>
    <property type="match status" value="1"/>
</dbReference>
<dbReference type="GO" id="GO:0016788">
    <property type="term" value="F:hydrolase activity, acting on ester bonds"/>
    <property type="evidence" value="ECO:0007669"/>
    <property type="project" value="InterPro"/>
</dbReference>
<reference evidence="4 5" key="1">
    <citation type="journal article" date="2021" name="Hortic Res">
        <title>Chromosome-scale assembly of the Dendrobium chrysotoxum genome enhances the understanding of orchid evolution.</title>
        <authorList>
            <person name="Zhang Y."/>
            <person name="Zhang G.Q."/>
            <person name="Zhang D."/>
            <person name="Liu X.D."/>
            <person name="Xu X.Y."/>
            <person name="Sun W.H."/>
            <person name="Yu X."/>
            <person name="Zhu X."/>
            <person name="Wang Z.W."/>
            <person name="Zhao X."/>
            <person name="Zhong W.Y."/>
            <person name="Chen H."/>
            <person name="Yin W.L."/>
            <person name="Huang T."/>
            <person name="Niu S.C."/>
            <person name="Liu Z.J."/>
        </authorList>
    </citation>
    <scope>NUCLEOTIDE SEQUENCE [LARGE SCALE GENOMIC DNA]</scope>
    <source>
        <strain evidence="4">Lindl</strain>
    </source>
</reference>
<dbReference type="Pfam" id="PF00657">
    <property type="entry name" value="Lipase_GDSL"/>
    <property type="match status" value="1"/>
</dbReference>
<evidence type="ECO:0000256" key="3">
    <source>
        <dbReference type="ARBA" id="ARBA00022963"/>
    </source>
</evidence>
<dbReference type="Gene3D" id="3.40.50.1110">
    <property type="entry name" value="SGNH hydrolase"/>
    <property type="match status" value="1"/>
</dbReference>
<evidence type="ECO:0000313" key="4">
    <source>
        <dbReference type="EMBL" id="KAH0451475.1"/>
    </source>
</evidence>
<keyword evidence="5" id="KW-1185">Reference proteome</keyword>
<comment type="caution">
    <text evidence="4">The sequence shown here is derived from an EMBL/GenBank/DDBJ whole genome shotgun (WGS) entry which is preliminary data.</text>
</comment>
<dbReference type="GO" id="GO:0016042">
    <property type="term" value="P:lipid catabolic process"/>
    <property type="evidence" value="ECO:0007669"/>
    <property type="project" value="UniProtKB-KW"/>
</dbReference>
<evidence type="ECO:0000256" key="1">
    <source>
        <dbReference type="ARBA" id="ARBA00008668"/>
    </source>
</evidence>
<keyword evidence="3" id="KW-0443">Lipid metabolism</keyword>
<keyword evidence="3" id="KW-0442">Lipid degradation</keyword>
<dbReference type="EMBL" id="JAGFBR010000017">
    <property type="protein sequence ID" value="KAH0451475.1"/>
    <property type="molecule type" value="Genomic_DNA"/>
</dbReference>
<accession>A0AAV7G6P0</accession>
<organism evidence="4 5">
    <name type="scientific">Dendrobium chrysotoxum</name>
    <name type="common">Orchid</name>
    <dbReference type="NCBI Taxonomy" id="161865"/>
    <lineage>
        <taxon>Eukaryota</taxon>
        <taxon>Viridiplantae</taxon>
        <taxon>Streptophyta</taxon>
        <taxon>Embryophyta</taxon>
        <taxon>Tracheophyta</taxon>
        <taxon>Spermatophyta</taxon>
        <taxon>Magnoliopsida</taxon>
        <taxon>Liliopsida</taxon>
        <taxon>Asparagales</taxon>
        <taxon>Orchidaceae</taxon>
        <taxon>Epidendroideae</taxon>
        <taxon>Malaxideae</taxon>
        <taxon>Dendrobiinae</taxon>
        <taxon>Dendrobium</taxon>
    </lineage>
</organism>
<dbReference type="InterPro" id="IPR036514">
    <property type="entry name" value="SGNH_hydro_sf"/>
</dbReference>
<proteinExistence type="inferred from homology"/>
<evidence type="ECO:0008006" key="6">
    <source>
        <dbReference type="Google" id="ProtNLM"/>
    </source>
</evidence>
<dbReference type="AlphaFoldDB" id="A0AAV7G6P0"/>
<evidence type="ECO:0000256" key="2">
    <source>
        <dbReference type="ARBA" id="ARBA00022801"/>
    </source>
</evidence>
<keyword evidence="2" id="KW-0378">Hydrolase</keyword>
<dbReference type="InterPro" id="IPR035669">
    <property type="entry name" value="SGNH_plant_lipase-like"/>
</dbReference>
<dbReference type="PANTHER" id="PTHR45648">
    <property type="entry name" value="GDSL LIPASE/ACYLHYDROLASE FAMILY PROTEIN (AFU_ORTHOLOGUE AFUA_4G14700)"/>
    <property type="match status" value="1"/>
</dbReference>
<dbReference type="Proteomes" id="UP000775213">
    <property type="component" value="Unassembled WGS sequence"/>
</dbReference>
<comment type="similarity">
    <text evidence="1">Belongs to the 'GDSL' lipolytic enzyme family.</text>
</comment>